<dbReference type="EMBL" id="JAOECG010000006">
    <property type="protein sequence ID" value="MDG9786756.1"/>
    <property type="molecule type" value="Genomic_DNA"/>
</dbReference>
<dbReference type="EMBL" id="QFQJ01000142">
    <property type="protein sequence ID" value="PZQ84803.1"/>
    <property type="molecule type" value="Genomic_DNA"/>
</dbReference>
<reference evidence="2" key="3">
    <citation type="submission" date="2022-09" db="EMBL/GenBank/DDBJ databases">
        <title>Intensive care unit water sources are persistently colonized with multi-drug resistant bacteria and are the site of extensive horizontal gene transfer of antibiotic resistance genes.</title>
        <authorList>
            <person name="Diorio-Toth L."/>
        </authorList>
    </citation>
    <scope>NUCLEOTIDE SEQUENCE</scope>
    <source>
        <strain evidence="2">GD04065</strain>
    </source>
</reference>
<keyword evidence="1" id="KW-1133">Transmembrane helix</keyword>
<reference evidence="4 7" key="2">
    <citation type="submission" date="2017-11" db="EMBL/GenBank/DDBJ databases">
        <title>Infants hospitalized years apart are colonized by the same room-sourced microbial strains.</title>
        <authorList>
            <person name="Brooks B."/>
            <person name="Olm M.R."/>
            <person name="Firek B.A."/>
            <person name="Baker R."/>
            <person name="Thomas B.C."/>
            <person name="Morowitz M.J."/>
            <person name="Banfield J.F."/>
        </authorList>
    </citation>
    <scope>NUCLEOTIDE SEQUENCE [LARGE SCALE GENOMIC DNA]</scope>
    <source>
        <strain evidence="4">S2_003_000_R3_20</strain>
    </source>
</reference>
<dbReference type="AlphaFoldDB" id="A0A1R7Q9A6"/>
<dbReference type="Proteomes" id="UP000249282">
    <property type="component" value="Unassembled WGS sequence"/>
</dbReference>
<name>A0A1R7Q9A6_ACIJO</name>
<evidence type="ECO:0000313" key="4">
    <source>
        <dbReference type="EMBL" id="PZQ84803.1"/>
    </source>
</evidence>
<sequence>MNDPLSIKGLPWLFKIIAAVVGAIFALTLSGDIDTEGRIKITMGVIMKFTFSVAISLYGGSAFIEYYGWHVYSHMTQGFVMLIFAIFGMLLIGIWYQAIQLLRGKTIGELIFEIRSAFKAMFK</sequence>
<evidence type="ECO:0000313" key="6">
    <source>
        <dbReference type="Proteomes" id="UP000196240"/>
    </source>
</evidence>
<keyword evidence="1" id="KW-0472">Membrane</keyword>
<dbReference type="Proteomes" id="UP000196240">
    <property type="component" value="Unassembled WGS sequence"/>
</dbReference>
<dbReference type="Proteomes" id="UP001157887">
    <property type="component" value="Unassembled WGS sequence"/>
</dbReference>
<feature type="transmembrane region" description="Helical" evidence="1">
    <location>
        <begin position="12"/>
        <end position="33"/>
    </location>
</feature>
<accession>A0A1R7Q9A6</accession>
<dbReference type="EMBL" id="JAOECG010000011">
    <property type="protein sequence ID" value="MDG9787339.1"/>
    <property type="molecule type" value="Genomic_DNA"/>
</dbReference>
<feature type="transmembrane region" description="Helical" evidence="1">
    <location>
        <begin position="75"/>
        <end position="96"/>
    </location>
</feature>
<proteinExistence type="predicted"/>
<feature type="transmembrane region" description="Helical" evidence="1">
    <location>
        <begin position="45"/>
        <end position="69"/>
    </location>
</feature>
<evidence type="ECO:0000313" key="7">
    <source>
        <dbReference type="Proteomes" id="UP000249282"/>
    </source>
</evidence>
<reference evidence="5 6" key="1">
    <citation type="submission" date="2017-02" db="EMBL/GenBank/DDBJ databases">
        <authorList>
            <person name="Peterson S.W."/>
        </authorList>
    </citation>
    <scope>NUCLEOTIDE SEQUENCE [LARGE SCALE GENOMIC DNA]</scope>
    <source>
        <strain evidence="5">C6</strain>
    </source>
</reference>
<evidence type="ECO:0000313" key="3">
    <source>
        <dbReference type="EMBL" id="MDG9787339.1"/>
    </source>
</evidence>
<protein>
    <submittedName>
        <fullName evidence="5">Uncharacterized protein</fullName>
    </submittedName>
</protein>
<dbReference type="EMBL" id="FUUY01000001">
    <property type="protein sequence ID" value="SJX20851.1"/>
    <property type="molecule type" value="Genomic_DNA"/>
</dbReference>
<evidence type="ECO:0000313" key="5">
    <source>
        <dbReference type="EMBL" id="SJX20851.1"/>
    </source>
</evidence>
<dbReference type="RefSeq" id="WP_087010935.1">
    <property type="nucleotide sequence ID" value="NZ_BKWH01000051.1"/>
</dbReference>
<gene>
    <name evidence="5" type="ORF">ACNJC6_00449</name>
    <name evidence="4" type="ORF">DI542_16965</name>
    <name evidence="2" type="ORF">N7566_07090</name>
    <name evidence="3" type="ORF">N7566_10160</name>
</gene>
<keyword evidence="1" id="KW-0812">Transmembrane</keyword>
<organism evidence="5 6">
    <name type="scientific">Acinetobacter johnsonii</name>
    <dbReference type="NCBI Taxonomy" id="40214"/>
    <lineage>
        <taxon>Bacteria</taxon>
        <taxon>Pseudomonadati</taxon>
        <taxon>Pseudomonadota</taxon>
        <taxon>Gammaproteobacteria</taxon>
        <taxon>Moraxellales</taxon>
        <taxon>Moraxellaceae</taxon>
        <taxon>Acinetobacter</taxon>
    </lineage>
</organism>
<evidence type="ECO:0000313" key="2">
    <source>
        <dbReference type="EMBL" id="MDG9786756.1"/>
    </source>
</evidence>
<evidence type="ECO:0000256" key="1">
    <source>
        <dbReference type="SAM" id="Phobius"/>
    </source>
</evidence>